<evidence type="ECO:0000256" key="1">
    <source>
        <dbReference type="ARBA" id="ARBA00012726"/>
    </source>
</evidence>
<name>A0A4R1GF60_9BACT</name>
<dbReference type="EMBL" id="SMFV01000002">
    <property type="protein sequence ID" value="TCK05295.1"/>
    <property type="molecule type" value="Genomic_DNA"/>
</dbReference>
<organism evidence="12 13">
    <name type="scientific">Phorcysia thermohydrogeniphila</name>
    <dbReference type="NCBI Taxonomy" id="936138"/>
    <lineage>
        <taxon>Bacteria</taxon>
        <taxon>Pseudomonadati</taxon>
        <taxon>Aquificota</taxon>
        <taxon>Aquificia</taxon>
        <taxon>Desulfurobacteriales</taxon>
        <taxon>Desulfurobacteriaceae</taxon>
        <taxon>Phorcysia</taxon>
    </lineage>
</organism>
<feature type="binding site" evidence="11">
    <location>
        <position position="72"/>
    </location>
    <ligand>
        <name>Mn(2+)</name>
        <dbReference type="ChEBI" id="CHEBI:29035"/>
        <label>1</label>
    </ligand>
</feature>
<keyword evidence="13" id="KW-1185">Reference proteome</keyword>
<dbReference type="GO" id="GO:0003909">
    <property type="term" value="F:DNA ligase activity"/>
    <property type="evidence" value="ECO:0007669"/>
    <property type="project" value="TreeGrafter"/>
</dbReference>
<evidence type="ECO:0000256" key="5">
    <source>
        <dbReference type="ARBA" id="ARBA00022800"/>
    </source>
</evidence>
<dbReference type="GO" id="GO:0170057">
    <property type="term" value="F:RNA ligase (GTP) activity"/>
    <property type="evidence" value="ECO:0007669"/>
    <property type="project" value="UniProtKB-EC"/>
</dbReference>
<comment type="cofactor">
    <cofactor evidence="11">
        <name>Mn(2+)</name>
        <dbReference type="ChEBI" id="CHEBI:29035"/>
    </cofactor>
    <text evidence="11">Binds 2 manganese ions per subunit.</text>
</comment>
<evidence type="ECO:0000313" key="13">
    <source>
        <dbReference type="Proteomes" id="UP000295777"/>
    </source>
</evidence>
<dbReference type="PANTHER" id="PTHR43749:SF2">
    <property type="entry name" value="RNA-SPLICING LIGASE RTCB"/>
    <property type="match status" value="1"/>
</dbReference>
<feature type="binding site" evidence="11">
    <location>
        <position position="181"/>
    </location>
    <ligand>
        <name>Mn(2+)</name>
        <dbReference type="ChEBI" id="CHEBI:29035"/>
        <label>2</label>
    </ligand>
</feature>
<evidence type="ECO:0000256" key="10">
    <source>
        <dbReference type="PIRSR" id="PIRSR601233-2"/>
    </source>
</evidence>
<feature type="binding site" evidence="11">
    <location>
        <position position="267"/>
    </location>
    <ligand>
        <name>Mn(2+)</name>
        <dbReference type="ChEBI" id="CHEBI:29035"/>
        <label>2</label>
    </ligand>
</feature>
<dbReference type="GO" id="GO:0006396">
    <property type="term" value="P:RNA processing"/>
    <property type="evidence" value="ECO:0007669"/>
    <property type="project" value="InterPro"/>
</dbReference>
<dbReference type="Pfam" id="PF01139">
    <property type="entry name" value="RtcB"/>
    <property type="match status" value="1"/>
</dbReference>
<evidence type="ECO:0000313" key="12">
    <source>
        <dbReference type="EMBL" id="TCK05295.1"/>
    </source>
</evidence>
<gene>
    <name evidence="12" type="ORF">CLV27_0722</name>
</gene>
<keyword evidence="6 10" id="KW-0342">GTP-binding</keyword>
<keyword evidence="7 11" id="KW-0464">Manganese</keyword>
<dbReference type="GO" id="GO:0006281">
    <property type="term" value="P:DNA repair"/>
    <property type="evidence" value="ECO:0007669"/>
    <property type="project" value="TreeGrafter"/>
</dbReference>
<accession>A0A4R1GF60</accession>
<feature type="active site" description="GMP-histidine intermediate" evidence="9">
    <location>
        <position position="318"/>
    </location>
</feature>
<evidence type="ECO:0000256" key="8">
    <source>
        <dbReference type="ARBA" id="ARBA00047746"/>
    </source>
</evidence>
<dbReference type="OrthoDB" id="9802323at2"/>
<evidence type="ECO:0000256" key="4">
    <source>
        <dbReference type="ARBA" id="ARBA00022741"/>
    </source>
</evidence>
<evidence type="ECO:0000256" key="11">
    <source>
        <dbReference type="PIRSR" id="PIRSR601233-3"/>
    </source>
</evidence>
<dbReference type="PANTHER" id="PTHR43749">
    <property type="entry name" value="RNA-SPLICING LIGASE RTCB"/>
    <property type="match status" value="1"/>
</dbReference>
<keyword evidence="4 10" id="KW-0547">Nucleotide-binding</keyword>
<feature type="binding site" evidence="10">
    <location>
        <begin position="318"/>
        <end position="321"/>
    </location>
    <ligand>
        <name>GMP</name>
        <dbReference type="ChEBI" id="CHEBI:58115"/>
    </ligand>
</feature>
<dbReference type="GO" id="GO:0042245">
    <property type="term" value="P:RNA repair"/>
    <property type="evidence" value="ECO:0007669"/>
    <property type="project" value="UniProtKB-KW"/>
</dbReference>
<dbReference type="InterPro" id="IPR036025">
    <property type="entry name" value="RtcB-like_sf"/>
</dbReference>
<dbReference type="RefSeq" id="WP_132525895.1">
    <property type="nucleotide sequence ID" value="NZ_SMFV01000002.1"/>
</dbReference>
<dbReference type="InterPro" id="IPR052915">
    <property type="entry name" value="RtcB-like"/>
</dbReference>
<dbReference type="Proteomes" id="UP000295777">
    <property type="component" value="Unassembled WGS sequence"/>
</dbReference>
<dbReference type="GO" id="GO:0030145">
    <property type="term" value="F:manganese ion binding"/>
    <property type="evidence" value="ECO:0007669"/>
    <property type="project" value="TreeGrafter"/>
</dbReference>
<evidence type="ECO:0000256" key="3">
    <source>
        <dbReference type="ARBA" id="ARBA00022723"/>
    </source>
</evidence>
<feature type="binding site" evidence="10">
    <location>
        <begin position="162"/>
        <end position="166"/>
    </location>
    <ligand>
        <name>GMP</name>
        <dbReference type="ChEBI" id="CHEBI:58115"/>
    </ligand>
</feature>
<comment type="caution">
    <text evidence="12">The sequence shown here is derived from an EMBL/GenBank/DDBJ whole genome shotgun (WGS) entry which is preliminary data.</text>
</comment>
<evidence type="ECO:0000256" key="7">
    <source>
        <dbReference type="ARBA" id="ARBA00023211"/>
    </source>
</evidence>
<evidence type="ECO:0000256" key="2">
    <source>
        <dbReference type="ARBA" id="ARBA00022598"/>
    </source>
</evidence>
<feature type="binding site" evidence="11">
    <location>
        <position position="163"/>
    </location>
    <ligand>
        <name>Mn(2+)</name>
        <dbReference type="ChEBI" id="CHEBI:29035"/>
        <label>1</label>
    </ligand>
</feature>
<sequence>MEPTVIEGRIPIYVYAKEIEPEVRAQIERIKDLPFFRDKIVIMPDCHAGKGCVIGFTGYFDEVVIPNIVGVDIGCGVYTYPLGIKVDKENPKESLNLPKFDAFVKGRIPIGLTSRTKSNAKKLPLSKEDKELLSEIKSILINTYKIDLQDPILQVGTLGSGNHFLELGYDTESGELYLTVHSGSRNLGLRVCNHFQRKAKEYTKKRFSDIPADLSFLPLNKGGREYLRAMKLAQKYADLNRRMILKLIVEEFFGQEFNENKVIKSVHNYIDLERDMCVRKGAISAHRGERVVIPFNLTTGLIIGRGKGIRELNFSAPHGAGRKVSRRKAKEQFTVSDFRKAVEEAGVFSTTVNKDTLDEAPFAYKDPKEILEFLPKTVEVERFIRPIYNLKG</sequence>
<dbReference type="GO" id="GO:0005525">
    <property type="term" value="F:GTP binding"/>
    <property type="evidence" value="ECO:0007669"/>
    <property type="project" value="UniProtKB-KW"/>
</dbReference>
<keyword evidence="2 12" id="KW-0436">Ligase</keyword>
<dbReference type="InterPro" id="IPR001233">
    <property type="entry name" value="RtcB"/>
</dbReference>
<dbReference type="SUPFAM" id="SSF103365">
    <property type="entry name" value="Hypothetical protein PH1602"/>
    <property type="match status" value="1"/>
</dbReference>
<keyword evidence="3 11" id="KW-0479">Metal-binding</keyword>
<comment type="catalytic activity">
    <reaction evidence="8">
        <text>a 3'-end 3'-phospho-ribonucleotide-RNA + a 5'-end dephospho-ribonucleoside-RNA + GTP = a ribonucleotidyl-ribonucleotide-RNA + GMP + diphosphate</text>
        <dbReference type="Rhea" id="RHEA:68076"/>
        <dbReference type="Rhea" id="RHEA-COMP:10463"/>
        <dbReference type="Rhea" id="RHEA-COMP:13936"/>
        <dbReference type="Rhea" id="RHEA-COMP:17355"/>
        <dbReference type="ChEBI" id="CHEBI:33019"/>
        <dbReference type="ChEBI" id="CHEBI:37565"/>
        <dbReference type="ChEBI" id="CHEBI:58115"/>
        <dbReference type="ChEBI" id="CHEBI:83062"/>
        <dbReference type="ChEBI" id="CHEBI:138284"/>
        <dbReference type="ChEBI" id="CHEBI:173118"/>
        <dbReference type="EC" id="6.5.1.8"/>
    </reaction>
</comment>
<evidence type="ECO:0000256" key="6">
    <source>
        <dbReference type="ARBA" id="ARBA00023134"/>
    </source>
</evidence>
<dbReference type="EC" id="6.5.1.8" evidence="1"/>
<proteinExistence type="predicted"/>
<protein>
    <recommendedName>
        <fullName evidence="1">3'-phosphate/5'-hydroxy nucleic acid ligase</fullName>
        <ecNumber evidence="1">6.5.1.8</ecNumber>
    </recommendedName>
</protein>
<dbReference type="AlphaFoldDB" id="A0A4R1GF60"/>
<keyword evidence="5" id="KW-0692">RNA repair</keyword>
<evidence type="ECO:0000256" key="9">
    <source>
        <dbReference type="PIRSR" id="PIRSR601233-1"/>
    </source>
</evidence>
<dbReference type="Gene3D" id="3.90.1860.10">
    <property type="entry name" value="tRNA-splicing ligase RtcB"/>
    <property type="match status" value="1"/>
</dbReference>
<feature type="binding site" evidence="10">
    <location>
        <begin position="267"/>
        <end position="268"/>
    </location>
    <ligand>
        <name>GMP</name>
        <dbReference type="ChEBI" id="CHEBI:58115"/>
    </ligand>
</feature>
<reference evidence="12 13" key="1">
    <citation type="submission" date="2019-03" db="EMBL/GenBank/DDBJ databases">
        <title>Genomic Encyclopedia of Archaeal and Bacterial Type Strains, Phase II (KMG-II): from individual species to whole genera.</title>
        <authorList>
            <person name="Goeker M."/>
        </authorList>
    </citation>
    <scope>NUCLEOTIDE SEQUENCE [LARGE SCALE GENOMIC DNA]</scope>
    <source>
        <strain evidence="12 13">DSM 24425</strain>
    </source>
</reference>